<name>M1DA87_SOLTU</name>
<accession>M1DA87</accession>
<sequence>MVTSHSISIVQLETQMGQISYYLNPRQHGRRRGPYIPIWVREFYPTYGDVVPQGKKKASAYRPVKSVMVRGKEMGCSSYHINVVLDIAISFEHEYENLAIAQPLDDQKGWLAPLISNTTPRWIEAGAPIEKNDFNITSRYWFGFISSSIMPSQKDSILCHPKTACLGSIIAKKRLSLGLIIEQKLVMRAKQRKTSLFFPVLITELCQCAGVPCNEKRDIEVTPTSSTNIRRIEVEYTRDVADMRREAPVNASPEVDTESILAKAFLPTLGL</sequence>
<dbReference type="AlphaFoldDB" id="M1DA87"/>
<dbReference type="Gramene" id="PGSC0003DMT400085776">
    <property type="protein sequence ID" value="PGSC0003DMT400085776"/>
    <property type="gene ID" value="PGSC0003DMG400035347"/>
</dbReference>
<dbReference type="HOGENOM" id="CLU_029307_1_4_1"/>
<evidence type="ECO:0000313" key="3">
    <source>
        <dbReference type="Proteomes" id="UP000011115"/>
    </source>
</evidence>
<reference evidence="3" key="1">
    <citation type="journal article" date="2011" name="Nature">
        <title>Genome sequence and analysis of the tuber crop potato.</title>
        <authorList>
            <consortium name="The Potato Genome Sequencing Consortium"/>
        </authorList>
    </citation>
    <scope>NUCLEOTIDE SEQUENCE [LARGE SCALE GENOMIC DNA]</scope>
    <source>
        <strain evidence="3">cv. DM1-3 516 R44</strain>
    </source>
</reference>
<feature type="domain" description="Putative plant transposon protein" evidence="1">
    <location>
        <begin position="29"/>
        <end position="212"/>
    </location>
</feature>
<evidence type="ECO:0000259" key="1">
    <source>
        <dbReference type="Pfam" id="PF20167"/>
    </source>
</evidence>
<evidence type="ECO:0000313" key="2">
    <source>
        <dbReference type="EnsemblPlants" id="PGSC0003DMT400085776"/>
    </source>
</evidence>
<reference evidence="2" key="2">
    <citation type="submission" date="2015-06" db="UniProtKB">
        <authorList>
            <consortium name="EnsemblPlants"/>
        </authorList>
    </citation>
    <scope>IDENTIFICATION</scope>
    <source>
        <strain evidence="2">DM1-3 516 R44</strain>
    </source>
</reference>
<dbReference type="GO" id="GO:0009523">
    <property type="term" value="C:photosystem II"/>
    <property type="evidence" value="ECO:0000318"/>
    <property type="project" value="GO_Central"/>
</dbReference>
<dbReference type="Pfam" id="PF20167">
    <property type="entry name" value="Transposase_32"/>
    <property type="match status" value="1"/>
</dbReference>
<protein>
    <recommendedName>
        <fullName evidence="1">Putative plant transposon protein domain-containing protein</fullName>
    </recommendedName>
</protein>
<dbReference type="PANTHER" id="PTHR33180">
    <property type="entry name" value="PHOTOSYSTEM II CP43 REACTION CENTER PROTEIN"/>
    <property type="match status" value="1"/>
</dbReference>
<dbReference type="Proteomes" id="UP000011115">
    <property type="component" value="Unassembled WGS sequence"/>
</dbReference>
<dbReference type="InParanoid" id="M1DA87"/>
<dbReference type="PaxDb" id="4113-PGSC0003DMT400085776"/>
<proteinExistence type="predicted"/>
<dbReference type="GO" id="GO:0009579">
    <property type="term" value="C:thylakoid"/>
    <property type="evidence" value="ECO:0000318"/>
    <property type="project" value="GO_Central"/>
</dbReference>
<dbReference type="EnsemblPlants" id="PGSC0003DMT400085776">
    <property type="protein sequence ID" value="PGSC0003DMT400085776"/>
    <property type="gene ID" value="PGSC0003DMG400035347"/>
</dbReference>
<dbReference type="InterPro" id="IPR046796">
    <property type="entry name" value="Transposase_32_dom"/>
</dbReference>
<dbReference type="PANTHER" id="PTHR33180:SF31">
    <property type="entry name" value="POLYPROTEIN PROTEIN"/>
    <property type="match status" value="1"/>
</dbReference>
<organism evidence="2 3">
    <name type="scientific">Solanum tuberosum</name>
    <name type="common">Potato</name>
    <dbReference type="NCBI Taxonomy" id="4113"/>
    <lineage>
        <taxon>Eukaryota</taxon>
        <taxon>Viridiplantae</taxon>
        <taxon>Streptophyta</taxon>
        <taxon>Embryophyta</taxon>
        <taxon>Tracheophyta</taxon>
        <taxon>Spermatophyta</taxon>
        <taxon>Magnoliopsida</taxon>
        <taxon>eudicotyledons</taxon>
        <taxon>Gunneridae</taxon>
        <taxon>Pentapetalae</taxon>
        <taxon>asterids</taxon>
        <taxon>lamiids</taxon>
        <taxon>Solanales</taxon>
        <taxon>Solanaceae</taxon>
        <taxon>Solanoideae</taxon>
        <taxon>Solaneae</taxon>
        <taxon>Solanum</taxon>
    </lineage>
</organism>
<keyword evidence="3" id="KW-1185">Reference proteome</keyword>